<dbReference type="EMBL" id="JACSIT010000050">
    <property type="protein sequence ID" value="MBC6993064.1"/>
    <property type="molecule type" value="Genomic_DNA"/>
</dbReference>
<name>A0A923PKP5_9BACT</name>
<dbReference type="SUPFAM" id="SSF55129">
    <property type="entry name" value="Ribosomal protein L30p/L7e"/>
    <property type="match status" value="1"/>
</dbReference>
<dbReference type="HAMAP" id="MF_01371_B">
    <property type="entry name" value="Ribosomal_uL30_B"/>
    <property type="match status" value="1"/>
</dbReference>
<dbReference type="InterPro" id="IPR005996">
    <property type="entry name" value="Ribosomal_uL30_bac-type"/>
</dbReference>
<keyword evidence="4 5" id="KW-0687">Ribonucleoprotein</keyword>
<evidence type="ECO:0000256" key="4">
    <source>
        <dbReference type="ARBA" id="ARBA00023274"/>
    </source>
</evidence>
<evidence type="ECO:0000256" key="2">
    <source>
        <dbReference type="ARBA" id="ARBA00011838"/>
    </source>
</evidence>
<keyword evidence="3 5" id="KW-0689">Ribosomal protein</keyword>
<evidence type="ECO:0000259" key="7">
    <source>
        <dbReference type="Pfam" id="PF00327"/>
    </source>
</evidence>
<gene>
    <name evidence="5 8" type="primary">rpmD</name>
    <name evidence="8" type="ORF">H9S92_02730</name>
</gene>
<dbReference type="GO" id="GO:0022625">
    <property type="term" value="C:cytosolic large ribosomal subunit"/>
    <property type="evidence" value="ECO:0007669"/>
    <property type="project" value="TreeGrafter"/>
</dbReference>
<dbReference type="FunFam" id="3.30.1390.20:FF:000001">
    <property type="entry name" value="50S ribosomal protein L30"/>
    <property type="match status" value="1"/>
</dbReference>
<dbReference type="InterPro" id="IPR036919">
    <property type="entry name" value="Ribo_uL30_ferredoxin-like_sf"/>
</dbReference>
<organism evidence="8 9">
    <name type="scientific">Neolewinella lacunae</name>
    <dbReference type="NCBI Taxonomy" id="1517758"/>
    <lineage>
        <taxon>Bacteria</taxon>
        <taxon>Pseudomonadati</taxon>
        <taxon>Bacteroidota</taxon>
        <taxon>Saprospiria</taxon>
        <taxon>Saprospirales</taxon>
        <taxon>Lewinellaceae</taxon>
        <taxon>Neolewinella</taxon>
    </lineage>
</organism>
<dbReference type="Pfam" id="PF00327">
    <property type="entry name" value="Ribosomal_L30"/>
    <property type="match status" value="1"/>
</dbReference>
<evidence type="ECO:0000256" key="1">
    <source>
        <dbReference type="ARBA" id="ARBA00007594"/>
    </source>
</evidence>
<comment type="caution">
    <text evidence="8">The sequence shown here is derived from an EMBL/GenBank/DDBJ whole genome shotgun (WGS) entry which is preliminary data.</text>
</comment>
<dbReference type="CDD" id="cd01658">
    <property type="entry name" value="Ribosomal_L30"/>
    <property type="match status" value="1"/>
</dbReference>
<dbReference type="InterPro" id="IPR016082">
    <property type="entry name" value="Ribosomal_uL30_ferredoxin-like"/>
</dbReference>
<dbReference type="PIRSF" id="PIRSF002211">
    <property type="entry name" value="Ribosomal_L30_bac-type"/>
    <property type="match status" value="1"/>
</dbReference>
<evidence type="ECO:0000256" key="3">
    <source>
        <dbReference type="ARBA" id="ARBA00022980"/>
    </source>
</evidence>
<feature type="domain" description="Large ribosomal subunit protein uL30-like ferredoxin-like fold" evidence="7">
    <location>
        <begin position="4"/>
        <end position="54"/>
    </location>
</feature>
<keyword evidence="9" id="KW-1185">Reference proteome</keyword>
<dbReference type="GO" id="GO:0006412">
    <property type="term" value="P:translation"/>
    <property type="evidence" value="ECO:0007669"/>
    <property type="project" value="UniProtKB-UniRule"/>
</dbReference>
<dbReference type="GO" id="GO:0003735">
    <property type="term" value="F:structural constituent of ribosome"/>
    <property type="evidence" value="ECO:0007669"/>
    <property type="project" value="InterPro"/>
</dbReference>
<accession>A0A923PKP5</accession>
<dbReference type="NCBIfam" id="TIGR01308">
    <property type="entry name" value="rpmD_bact"/>
    <property type="match status" value="1"/>
</dbReference>
<reference evidence="8" key="1">
    <citation type="submission" date="2020-08" db="EMBL/GenBank/DDBJ databases">
        <title>Lewinella bacteria from marine environments.</title>
        <authorList>
            <person name="Zhong Y."/>
        </authorList>
    </citation>
    <scope>NUCLEOTIDE SEQUENCE</scope>
    <source>
        <strain evidence="8">KCTC 42187</strain>
    </source>
</reference>
<proteinExistence type="inferred from homology"/>
<protein>
    <recommendedName>
        <fullName evidence="5">Large ribosomal subunit protein uL30</fullName>
    </recommendedName>
</protein>
<evidence type="ECO:0000256" key="6">
    <source>
        <dbReference type="RuleBase" id="RU003734"/>
    </source>
</evidence>
<dbReference type="InterPro" id="IPR018038">
    <property type="entry name" value="Ribosomal_uL30_CS"/>
</dbReference>
<evidence type="ECO:0000313" key="8">
    <source>
        <dbReference type="EMBL" id="MBC6993064.1"/>
    </source>
</evidence>
<evidence type="ECO:0000313" key="9">
    <source>
        <dbReference type="Proteomes" id="UP000650081"/>
    </source>
</evidence>
<sequence>MAKVKITQVKSVIDRPHTQKATIKALGLKRVNQTVEREDTPVIQGMIKAVSHLVKVEEA</sequence>
<dbReference type="PANTHER" id="PTHR15892:SF2">
    <property type="entry name" value="LARGE RIBOSOMAL SUBUNIT PROTEIN UL30M"/>
    <property type="match status" value="1"/>
</dbReference>
<dbReference type="RefSeq" id="WP_187465189.1">
    <property type="nucleotide sequence ID" value="NZ_JACSIT010000050.1"/>
</dbReference>
<dbReference type="AlphaFoldDB" id="A0A923PKP5"/>
<dbReference type="PANTHER" id="PTHR15892">
    <property type="entry name" value="MITOCHONDRIAL RIBOSOMAL PROTEIN L30"/>
    <property type="match status" value="1"/>
</dbReference>
<dbReference type="Proteomes" id="UP000650081">
    <property type="component" value="Unassembled WGS sequence"/>
</dbReference>
<dbReference type="PROSITE" id="PS00634">
    <property type="entry name" value="RIBOSOMAL_L30"/>
    <property type="match status" value="1"/>
</dbReference>
<comment type="subunit">
    <text evidence="2 5">Part of the 50S ribosomal subunit.</text>
</comment>
<dbReference type="Gene3D" id="3.30.1390.20">
    <property type="entry name" value="Ribosomal protein L30, ferredoxin-like fold domain"/>
    <property type="match status" value="1"/>
</dbReference>
<evidence type="ECO:0000256" key="5">
    <source>
        <dbReference type="HAMAP-Rule" id="MF_01371"/>
    </source>
</evidence>
<comment type="similarity">
    <text evidence="1 5 6">Belongs to the universal ribosomal protein uL30 family.</text>
</comment>